<evidence type="ECO:0000313" key="1">
    <source>
        <dbReference type="EMBL" id="SVE20052.1"/>
    </source>
</evidence>
<dbReference type="InterPro" id="IPR042245">
    <property type="entry name" value="Tgt2/MlaC_sf"/>
</dbReference>
<dbReference type="Gene3D" id="3.10.450.710">
    <property type="entry name" value="Tgt2/MlaC"/>
    <property type="match status" value="1"/>
</dbReference>
<dbReference type="InterPro" id="IPR008869">
    <property type="entry name" value="MlaC/ttg2D"/>
</dbReference>
<gene>
    <name evidence="1" type="ORF">METZ01_LOCUS472906</name>
</gene>
<sequence>TQAGTITPTARSKQLIELTYQVKTTTEAVLSDADRIANDKLYKQLDTFIDFGRLTDGPVSVHTKTLSKKQIKTIKKLFRDAVRTIAYPKTGGFLQKAELTWGTESLEGKKASVDLSLWVESEDLETDITFHWFQTPKGWKIIDMSFDGASLVKDYQNQFGKVIASDGAAALVRKLKTRLTEAQKKYGKSS</sequence>
<dbReference type="PANTHER" id="PTHR36573:SF1">
    <property type="entry name" value="INTERMEMBRANE PHOSPHOLIPID TRANSPORT SYSTEM BINDING PROTEIN MLAC"/>
    <property type="match status" value="1"/>
</dbReference>
<dbReference type="Pfam" id="PF05494">
    <property type="entry name" value="MlaC"/>
    <property type="match status" value="1"/>
</dbReference>
<feature type="non-terminal residue" evidence="1">
    <location>
        <position position="1"/>
    </location>
</feature>
<name>A0A383BJH4_9ZZZZ</name>
<dbReference type="AlphaFoldDB" id="A0A383BJH4"/>
<proteinExistence type="predicted"/>
<protein>
    <submittedName>
        <fullName evidence="1">Uncharacterized protein</fullName>
    </submittedName>
</protein>
<dbReference type="EMBL" id="UINC01200935">
    <property type="protein sequence ID" value="SVE20052.1"/>
    <property type="molecule type" value="Genomic_DNA"/>
</dbReference>
<dbReference type="PANTHER" id="PTHR36573">
    <property type="entry name" value="INTERMEMBRANE PHOSPHOLIPID TRANSPORT SYSTEM BINDING PROTEIN MLAC"/>
    <property type="match status" value="1"/>
</dbReference>
<organism evidence="1">
    <name type="scientific">marine metagenome</name>
    <dbReference type="NCBI Taxonomy" id="408172"/>
    <lineage>
        <taxon>unclassified sequences</taxon>
        <taxon>metagenomes</taxon>
        <taxon>ecological metagenomes</taxon>
    </lineage>
</organism>
<reference evidence="1" key="1">
    <citation type="submission" date="2018-05" db="EMBL/GenBank/DDBJ databases">
        <authorList>
            <person name="Lanie J.A."/>
            <person name="Ng W.-L."/>
            <person name="Kazmierczak K.M."/>
            <person name="Andrzejewski T.M."/>
            <person name="Davidsen T.M."/>
            <person name="Wayne K.J."/>
            <person name="Tettelin H."/>
            <person name="Glass J.I."/>
            <person name="Rusch D."/>
            <person name="Podicherti R."/>
            <person name="Tsui H.-C.T."/>
            <person name="Winkler M.E."/>
        </authorList>
    </citation>
    <scope>NUCLEOTIDE SEQUENCE</scope>
</reference>
<accession>A0A383BJH4</accession>